<organism evidence="1 2">
    <name type="scientific">Denitratisoma oestradiolicum</name>
    <dbReference type="NCBI Taxonomy" id="311182"/>
    <lineage>
        <taxon>Bacteria</taxon>
        <taxon>Pseudomonadati</taxon>
        <taxon>Pseudomonadota</taxon>
        <taxon>Betaproteobacteria</taxon>
        <taxon>Nitrosomonadales</taxon>
        <taxon>Sterolibacteriaceae</taxon>
        <taxon>Denitratisoma</taxon>
    </lineage>
</organism>
<dbReference type="OrthoDB" id="9878879at2"/>
<keyword evidence="2" id="KW-1185">Reference proteome</keyword>
<dbReference type="AlphaFoldDB" id="A0A6S6XZJ6"/>
<gene>
    <name evidence="1" type="ORF">DENOEST_2684</name>
</gene>
<dbReference type="KEGG" id="doe:DENOEST_2684"/>
<sequence length="87" mass="8980">MKSQRNVPTVSAPPTDKLTAPHTTQPHAPNLVGQVGLIGGAVMLCLVILASATESTGVWIGTGLMGLVWLGLVVIGQIIVDKQGEKP</sequence>
<dbReference type="Proteomes" id="UP000515733">
    <property type="component" value="Chromosome"/>
</dbReference>
<name>A0A6S6XZJ6_9PROT</name>
<evidence type="ECO:0000313" key="2">
    <source>
        <dbReference type="Proteomes" id="UP000515733"/>
    </source>
</evidence>
<evidence type="ECO:0000313" key="1">
    <source>
        <dbReference type="EMBL" id="CAB1369849.1"/>
    </source>
</evidence>
<proteinExistence type="predicted"/>
<dbReference type="RefSeq" id="WP_145772406.1">
    <property type="nucleotide sequence ID" value="NZ_LR778301.1"/>
</dbReference>
<protein>
    <submittedName>
        <fullName evidence="1">Uncharacterized protein</fullName>
    </submittedName>
</protein>
<dbReference type="EMBL" id="LR778301">
    <property type="protein sequence ID" value="CAB1369849.1"/>
    <property type="molecule type" value="Genomic_DNA"/>
</dbReference>
<reference evidence="1 2" key="1">
    <citation type="submission" date="2020-03" db="EMBL/GenBank/DDBJ databases">
        <authorList>
            <consortium name="Genoscope - CEA"/>
            <person name="William W."/>
        </authorList>
    </citation>
    <scope>NUCLEOTIDE SEQUENCE [LARGE SCALE GENOMIC DNA]</scope>
    <source>
        <strain evidence="2">DSM 16959</strain>
    </source>
</reference>
<accession>A0A6S6XZJ6</accession>